<evidence type="ECO:0000256" key="6">
    <source>
        <dbReference type="ARBA" id="ARBA00022989"/>
    </source>
</evidence>
<dbReference type="Proteomes" id="UP000258927">
    <property type="component" value="Chromosome"/>
</dbReference>
<dbReference type="PROSITE" id="PS50850">
    <property type="entry name" value="MFS"/>
    <property type="match status" value="1"/>
</dbReference>
<evidence type="ECO:0000313" key="11">
    <source>
        <dbReference type="Proteomes" id="UP000258927"/>
    </source>
</evidence>
<name>A0A2R4MDN8_9HYPH</name>
<dbReference type="Gene3D" id="1.20.1720.10">
    <property type="entry name" value="Multidrug resistance protein D"/>
    <property type="match status" value="1"/>
</dbReference>
<evidence type="ECO:0000256" key="8">
    <source>
        <dbReference type="RuleBase" id="RU365088"/>
    </source>
</evidence>
<reference evidence="10 11" key="1">
    <citation type="submission" date="2017-05" db="EMBL/GenBank/DDBJ databases">
        <title>Genome Analysis of Maritalea myrionectae HL2708#5.</title>
        <authorList>
            <consortium name="Cotde Inc.-PKNU"/>
            <person name="Jang D."/>
            <person name="Oh H.-M."/>
        </authorList>
    </citation>
    <scope>NUCLEOTIDE SEQUENCE [LARGE SCALE GENOMIC DNA]</scope>
    <source>
        <strain evidence="10 11">HL2708#5</strain>
    </source>
</reference>
<organism evidence="10 11">
    <name type="scientific">Maritalea myrionectae</name>
    <dbReference type="NCBI Taxonomy" id="454601"/>
    <lineage>
        <taxon>Bacteria</taxon>
        <taxon>Pseudomonadati</taxon>
        <taxon>Pseudomonadota</taxon>
        <taxon>Alphaproteobacteria</taxon>
        <taxon>Hyphomicrobiales</taxon>
        <taxon>Devosiaceae</taxon>
        <taxon>Maritalea</taxon>
    </lineage>
</organism>
<dbReference type="InterPro" id="IPR036259">
    <property type="entry name" value="MFS_trans_sf"/>
</dbReference>
<protein>
    <recommendedName>
        <fullName evidence="8">Bcr/CflA family efflux transporter</fullName>
    </recommendedName>
</protein>
<feature type="transmembrane region" description="Helical" evidence="8">
    <location>
        <begin position="210"/>
        <end position="233"/>
    </location>
</feature>
<feature type="transmembrane region" description="Helical" evidence="8">
    <location>
        <begin position="343"/>
        <end position="367"/>
    </location>
</feature>
<keyword evidence="8" id="KW-0997">Cell inner membrane</keyword>
<keyword evidence="5 8" id="KW-0812">Transmembrane</keyword>
<evidence type="ECO:0000256" key="5">
    <source>
        <dbReference type="ARBA" id="ARBA00022692"/>
    </source>
</evidence>
<dbReference type="EMBL" id="CP021330">
    <property type="protein sequence ID" value="AVX04120.1"/>
    <property type="molecule type" value="Genomic_DNA"/>
</dbReference>
<keyword evidence="11" id="KW-1185">Reference proteome</keyword>
<dbReference type="CDD" id="cd17320">
    <property type="entry name" value="MFS_MdfA_MDR_like"/>
    <property type="match status" value="1"/>
</dbReference>
<feature type="domain" description="Major facilitator superfamily (MFS) profile" evidence="9">
    <location>
        <begin position="11"/>
        <end position="403"/>
    </location>
</feature>
<evidence type="ECO:0000256" key="4">
    <source>
        <dbReference type="ARBA" id="ARBA00022475"/>
    </source>
</evidence>
<dbReference type="InterPro" id="IPR004812">
    <property type="entry name" value="Efflux_drug-R_Bcr/CmlA"/>
</dbReference>
<comment type="subcellular location">
    <subcellularLocation>
        <location evidence="8">Cell inner membrane</location>
        <topology evidence="8">Multi-pass membrane protein</topology>
    </subcellularLocation>
    <subcellularLocation>
        <location evidence="1">Cell membrane</location>
        <topology evidence="1">Multi-pass membrane protein</topology>
    </subcellularLocation>
</comment>
<keyword evidence="6 8" id="KW-1133">Transmembrane helix</keyword>
<evidence type="ECO:0000259" key="9">
    <source>
        <dbReference type="PROSITE" id="PS50850"/>
    </source>
</evidence>
<keyword evidence="4" id="KW-1003">Cell membrane</keyword>
<dbReference type="PANTHER" id="PTHR23502:SF132">
    <property type="entry name" value="POLYAMINE TRANSPORTER 2-RELATED"/>
    <property type="match status" value="1"/>
</dbReference>
<dbReference type="KEGG" id="mmyr:MXMO3_01590"/>
<dbReference type="STRING" id="1122213.GCA_000423365_01200"/>
<evidence type="ECO:0000256" key="2">
    <source>
        <dbReference type="ARBA" id="ARBA00006236"/>
    </source>
</evidence>
<gene>
    <name evidence="10" type="ORF">MXMO3_01590</name>
</gene>
<dbReference type="Pfam" id="PF07690">
    <property type="entry name" value="MFS_1"/>
    <property type="match status" value="1"/>
</dbReference>
<evidence type="ECO:0000256" key="1">
    <source>
        <dbReference type="ARBA" id="ARBA00004651"/>
    </source>
</evidence>
<feature type="transmembrane region" description="Helical" evidence="8">
    <location>
        <begin position="308"/>
        <end position="331"/>
    </location>
</feature>
<feature type="transmembrane region" description="Helical" evidence="8">
    <location>
        <begin position="82"/>
        <end position="100"/>
    </location>
</feature>
<dbReference type="GO" id="GO:1990961">
    <property type="term" value="P:xenobiotic detoxification by transmembrane export across the plasma membrane"/>
    <property type="evidence" value="ECO:0007669"/>
    <property type="project" value="InterPro"/>
</dbReference>
<dbReference type="SUPFAM" id="SSF103473">
    <property type="entry name" value="MFS general substrate transporter"/>
    <property type="match status" value="1"/>
</dbReference>
<evidence type="ECO:0000313" key="10">
    <source>
        <dbReference type="EMBL" id="AVX04120.1"/>
    </source>
</evidence>
<dbReference type="GO" id="GO:0042910">
    <property type="term" value="F:xenobiotic transmembrane transporter activity"/>
    <property type="evidence" value="ECO:0007669"/>
    <property type="project" value="InterPro"/>
</dbReference>
<keyword evidence="7 8" id="KW-0472">Membrane</keyword>
<dbReference type="GO" id="GO:0005886">
    <property type="term" value="C:plasma membrane"/>
    <property type="evidence" value="ECO:0007669"/>
    <property type="project" value="UniProtKB-SubCell"/>
</dbReference>
<dbReference type="NCBIfam" id="TIGR00710">
    <property type="entry name" value="efflux_Bcr_CflA"/>
    <property type="match status" value="1"/>
</dbReference>
<feature type="transmembrane region" description="Helical" evidence="8">
    <location>
        <begin position="53"/>
        <end position="70"/>
    </location>
</feature>
<dbReference type="InterPro" id="IPR020846">
    <property type="entry name" value="MFS_dom"/>
</dbReference>
<dbReference type="PANTHER" id="PTHR23502">
    <property type="entry name" value="MAJOR FACILITATOR SUPERFAMILY"/>
    <property type="match status" value="1"/>
</dbReference>
<feature type="transmembrane region" description="Helical" evidence="8">
    <location>
        <begin position="373"/>
        <end position="394"/>
    </location>
</feature>
<feature type="transmembrane region" description="Helical" evidence="8">
    <location>
        <begin position="170"/>
        <end position="189"/>
    </location>
</feature>
<keyword evidence="3 8" id="KW-0813">Transport</keyword>
<feature type="transmembrane region" description="Helical" evidence="8">
    <location>
        <begin position="106"/>
        <end position="127"/>
    </location>
</feature>
<dbReference type="InterPro" id="IPR011701">
    <property type="entry name" value="MFS"/>
</dbReference>
<feature type="transmembrane region" description="Helical" evidence="8">
    <location>
        <begin position="284"/>
        <end position="302"/>
    </location>
</feature>
<evidence type="ECO:0000256" key="7">
    <source>
        <dbReference type="ARBA" id="ARBA00023136"/>
    </source>
</evidence>
<comment type="similarity">
    <text evidence="2 8">Belongs to the major facilitator superfamily. Bcr/CmlA family.</text>
</comment>
<feature type="transmembrane region" description="Helical" evidence="8">
    <location>
        <begin position="139"/>
        <end position="164"/>
    </location>
</feature>
<proteinExistence type="inferred from homology"/>
<evidence type="ECO:0000256" key="3">
    <source>
        <dbReference type="ARBA" id="ARBA00022448"/>
    </source>
</evidence>
<sequence>MRLKLNPNTNYIEFVLLAATLMALNAVAIDIMLPALPEIATSLGAIGDNQQQLVITYYLIGFGISQLFYGPLSDAIGRRNTAFIGILIFFVPVALASFVSDYNSLLALRLIQGLGAGASRVIAFAVVRDVFEGKKLAKTMSLIVMVFMSMPIVAPSLGQLLILFFPWQSVFAFMAIMAVVTLLWVFLRLPETLSIENTRAFRPKIIYEGFRIVFTTPSSLLFGMAHALLLGAIIGFLGTSPQIYLEIYDLGPIYPLMIALTATNIGIASLINSRLLDHFEIHKVALAASAAFATLGAIWLGFSLTMGVLPLWLLVLLHQPINFCFGLAGINQNTMAMIPMKRVAGTAASVLGFISSAGGAVVGAIIGSFYNDTVAPIAAGFMVVGLLACISSMLGTRIKPATPQPTNVPVK</sequence>
<dbReference type="AlphaFoldDB" id="A0A2R4MDN8"/>
<feature type="transmembrane region" description="Helical" evidence="8">
    <location>
        <begin position="12"/>
        <end position="33"/>
    </location>
</feature>
<feature type="transmembrane region" description="Helical" evidence="8">
    <location>
        <begin position="253"/>
        <end position="272"/>
    </location>
</feature>
<accession>A0A2R4MDN8</accession>
<dbReference type="RefSeq" id="WP_117395503.1">
    <property type="nucleotide sequence ID" value="NZ_CP021330.1"/>
</dbReference>